<organism evidence="2 3">
    <name type="scientific">Prochlorothrix hollandica PCC 9006 = CALU 1027</name>
    <dbReference type="NCBI Taxonomy" id="317619"/>
    <lineage>
        <taxon>Bacteria</taxon>
        <taxon>Bacillati</taxon>
        <taxon>Cyanobacteriota</taxon>
        <taxon>Cyanophyceae</taxon>
        <taxon>Prochlorotrichales</taxon>
        <taxon>Prochlorotrichaceae</taxon>
        <taxon>Prochlorothrix</taxon>
    </lineage>
</organism>
<sequence>MLSELQKQKFIKLFSMYDACSNGHLDRKDFEAIVNKAARIKNWSSRSAKYQTLFYKYIDKWEGLEKTASQGKNHQVTLTEWLIYHEALIQDPQRYEAQVQEAMDLVFDIFDDDGNGEISMEEWASFLSLYNISPVYSEFIFPILDQNQDGALHKDNLLELIRTFYFSDDPEAVGNLIFGPFRY</sequence>
<dbReference type="PROSITE" id="PS00018">
    <property type="entry name" value="EF_HAND_1"/>
    <property type="match status" value="1"/>
</dbReference>
<dbReference type="InterPro" id="IPR011992">
    <property type="entry name" value="EF-hand-dom_pair"/>
</dbReference>
<comment type="caution">
    <text evidence="2">The sequence shown here is derived from an EMBL/GenBank/DDBJ whole genome shotgun (WGS) entry which is preliminary data.</text>
</comment>
<dbReference type="Proteomes" id="UP000034681">
    <property type="component" value="Unassembled WGS sequence"/>
</dbReference>
<accession>A0A0M2PYG5</accession>
<name>A0A0M2PYG5_PROHO</name>
<dbReference type="AlphaFoldDB" id="A0A0M2PYG5"/>
<dbReference type="Pfam" id="PF13202">
    <property type="entry name" value="EF-hand_5"/>
    <property type="match status" value="1"/>
</dbReference>
<dbReference type="EMBL" id="AJTX02000002">
    <property type="protein sequence ID" value="KKJ01476.1"/>
    <property type="molecule type" value="Genomic_DNA"/>
</dbReference>
<reference evidence="2" key="1">
    <citation type="submission" date="2012-04" db="EMBL/GenBank/DDBJ databases">
        <authorList>
            <person name="Borisov I.G."/>
            <person name="Ivanikova N.V."/>
            <person name="Pinevich A.V."/>
        </authorList>
    </citation>
    <scope>NUCLEOTIDE SEQUENCE</scope>
    <source>
        <strain evidence="2">CALU 1027</strain>
    </source>
</reference>
<dbReference type="GO" id="GO:0005509">
    <property type="term" value="F:calcium ion binding"/>
    <property type="evidence" value="ECO:0007669"/>
    <property type="project" value="InterPro"/>
</dbReference>
<feature type="domain" description="EF-hand" evidence="1">
    <location>
        <begin position="98"/>
        <end position="133"/>
    </location>
</feature>
<evidence type="ECO:0000259" key="1">
    <source>
        <dbReference type="PROSITE" id="PS50222"/>
    </source>
</evidence>
<dbReference type="RefSeq" id="WP_016922873.1">
    <property type="nucleotide sequence ID" value="NZ_KB235941.1"/>
</dbReference>
<dbReference type="eggNOG" id="COG5126">
    <property type="taxonomic scope" value="Bacteria"/>
</dbReference>
<keyword evidence="3" id="KW-1185">Reference proteome</keyword>
<dbReference type="SMART" id="SM00054">
    <property type="entry name" value="EFh"/>
    <property type="match status" value="3"/>
</dbReference>
<feature type="domain" description="EF-hand" evidence="1">
    <location>
        <begin position="5"/>
        <end position="40"/>
    </location>
</feature>
<dbReference type="InterPro" id="IPR002048">
    <property type="entry name" value="EF_hand_dom"/>
</dbReference>
<dbReference type="InterPro" id="IPR018247">
    <property type="entry name" value="EF_Hand_1_Ca_BS"/>
</dbReference>
<evidence type="ECO:0000313" key="3">
    <source>
        <dbReference type="Proteomes" id="UP000034681"/>
    </source>
</evidence>
<dbReference type="PROSITE" id="PS50222">
    <property type="entry name" value="EF_HAND_2"/>
    <property type="match status" value="2"/>
</dbReference>
<protein>
    <submittedName>
        <fullName evidence="2">Calcium-binding protein</fullName>
    </submittedName>
</protein>
<dbReference type="STRING" id="317619.GCA_000332315_04066"/>
<evidence type="ECO:0000313" key="2">
    <source>
        <dbReference type="EMBL" id="KKJ01476.1"/>
    </source>
</evidence>
<gene>
    <name evidence="2" type="ORF">PROH_03935</name>
</gene>
<dbReference type="Gene3D" id="1.10.238.10">
    <property type="entry name" value="EF-hand"/>
    <property type="match status" value="1"/>
</dbReference>
<proteinExistence type="predicted"/>
<dbReference type="SUPFAM" id="SSF47473">
    <property type="entry name" value="EF-hand"/>
    <property type="match status" value="1"/>
</dbReference>